<dbReference type="SUPFAM" id="SSF47384">
    <property type="entry name" value="Homodimeric domain of signal transducing histidine kinase"/>
    <property type="match status" value="1"/>
</dbReference>
<dbReference type="Gene3D" id="3.30.565.10">
    <property type="entry name" value="Histidine kinase-like ATPase, C-terminal domain"/>
    <property type="match status" value="1"/>
</dbReference>
<dbReference type="CDD" id="cd00082">
    <property type="entry name" value="HisKA"/>
    <property type="match status" value="1"/>
</dbReference>
<evidence type="ECO:0000256" key="2">
    <source>
        <dbReference type="ARBA" id="ARBA00012438"/>
    </source>
</evidence>
<dbReference type="EMBL" id="JAHHIF010000010">
    <property type="protein sequence ID" value="MBW4544670.1"/>
    <property type="molecule type" value="Genomic_DNA"/>
</dbReference>
<dbReference type="PANTHER" id="PTHR43547">
    <property type="entry name" value="TWO-COMPONENT HISTIDINE KINASE"/>
    <property type="match status" value="1"/>
</dbReference>
<dbReference type="Proteomes" id="UP000753908">
    <property type="component" value="Unassembled WGS sequence"/>
</dbReference>
<name>A0A951PIS3_9CYAN</name>
<keyword evidence="4" id="KW-0808">Transferase</keyword>
<proteinExistence type="predicted"/>
<dbReference type="AlphaFoldDB" id="A0A951PIS3"/>
<dbReference type="SMART" id="SM00387">
    <property type="entry name" value="HATPase_c"/>
    <property type="match status" value="1"/>
</dbReference>
<dbReference type="Gene3D" id="1.10.287.130">
    <property type="match status" value="1"/>
</dbReference>
<dbReference type="PANTHER" id="PTHR43547:SF2">
    <property type="entry name" value="HYBRID SIGNAL TRANSDUCTION HISTIDINE KINASE C"/>
    <property type="match status" value="1"/>
</dbReference>
<comment type="catalytic activity">
    <reaction evidence="1">
        <text>ATP + protein L-histidine = ADP + protein N-phospho-L-histidine.</text>
        <dbReference type="EC" id="2.7.13.3"/>
    </reaction>
</comment>
<reference evidence="9" key="2">
    <citation type="journal article" date="2022" name="Microbiol. Resour. Announc.">
        <title>Metagenome Sequencing to Explore Phylogenomics of Terrestrial Cyanobacteria.</title>
        <authorList>
            <person name="Ward R.D."/>
            <person name="Stajich J.E."/>
            <person name="Johansen J.R."/>
            <person name="Huntemann M."/>
            <person name="Clum A."/>
            <person name="Foster B."/>
            <person name="Foster B."/>
            <person name="Roux S."/>
            <person name="Palaniappan K."/>
            <person name="Varghese N."/>
            <person name="Mukherjee S."/>
            <person name="Reddy T.B.K."/>
            <person name="Daum C."/>
            <person name="Copeland A."/>
            <person name="Chen I.A."/>
            <person name="Ivanova N.N."/>
            <person name="Kyrpides N.C."/>
            <person name="Shapiro N."/>
            <person name="Eloe-Fadrosh E.A."/>
            <person name="Pietrasiak N."/>
        </authorList>
    </citation>
    <scope>NUCLEOTIDE SEQUENCE</scope>
    <source>
        <strain evidence="9">CPER-KK1</strain>
    </source>
</reference>
<evidence type="ECO:0000256" key="1">
    <source>
        <dbReference type="ARBA" id="ARBA00000085"/>
    </source>
</evidence>
<dbReference type="PROSITE" id="PS50109">
    <property type="entry name" value="HIS_KIN"/>
    <property type="match status" value="1"/>
</dbReference>
<keyword evidence="4" id="KW-0418">Kinase</keyword>
<dbReference type="InterPro" id="IPR036890">
    <property type="entry name" value="HATPase_C_sf"/>
</dbReference>
<dbReference type="InterPro" id="IPR003594">
    <property type="entry name" value="HATPase_dom"/>
</dbReference>
<dbReference type="InterPro" id="IPR004358">
    <property type="entry name" value="Sig_transdc_His_kin-like_C"/>
</dbReference>
<dbReference type="SMART" id="SM00388">
    <property type="entry name" value="HisKA"/>
    <property type="match status" value="1"/>
</dbReference>
<dbReference type="PRINTS" id="PR00344">
    <property type="entry name" value="BCTRLSENSOR"/>
</dbReference>
<dbReference type="Pfam" id="PF00072">
    <property type="entry name" value="Response_reg"/>
    <property type="match status" value="1"/>
</dbReference>
<comment type="caution">
    <text evidence="9">The sequence shown here is derived from an EMBL/GenBank/DDBJ whole genome shotgun (WGS) entry which is preliminary data.</text>
</comment>
<sequence>MTRILIIEDEQTVRENLLELLEAEGFEGIGAENGAIGARLALSYLPDLIICDVMMPELDGFGVLELLRQNPLTDTIPFIFLTAKVDPADLRRGMCLGADDYLTKPIRAKDLLQAIATRLEKQAAIERQQAQKLDELRGSITLSLPHELRTPLNGILGYAELLIADYDALEPAERLEMLEGIRTSGKRLYRLIQNFLLYAELELISTDSRRLKSLRSEQTQYVETLIADQAMQQACAANREADLHLKLVEVGVQISANRLNKVVEELVQNAFKFSRPGTPVTISNRVEDDTLILSITDNGRGMSAEQIAGLGAYQQFERKLYEQQGSGLGLMIAKRLSELHAGTLTIESIPEQQTTVLVALPILRDCASESASC</sequence>
<dbReference type="PROSITE" id="PS50110">
    <property type="entry name" value="RESPONSE_REGULATORY"/>
    <property type="match status" value="1"/>
</dbReference>
<gene>
    <name evidence="9" type="ORF">KME25_09540</name>
</gene>
<keyword evidence="3 6" id="KW-0597">Phosphoprotein</keyword>
<dbReference type="InterPro" id="IPR001789">
    <property type="entry name" value="Sig_transdc_resp-reg_receiver"/>
</dbReference>
<evidence type="ECO:0000313" key="9">
    <source>
        <dbReference type="EMBL" id="MBW4544670.1"/>
    </source>
</evidence>
<evidence type="ECO:0000256" key="4">
    <source>
        <dbReference type="ARBA" id="ARBA00022777"/>
    </source>
</evidence>
<evidence type="ECO:0000259" key="7">
    <source>
        <dbReference type="PROSITE" id="PS50109"/>
    </source>
</evidence>
<feature type="modified residue" description="4-aspartylphosphate" evidence="6">
    <location>
        <position position="52"/>
    </location>
</feature>
<reference evidence="9" key="1">
    <citation type="submission" date="2021-05" db="EMBL/GenBank/DDBJ databases">
        <authorList>
            <person name="Pietrasiak N."/>
            <person name="Ward R."/>
            <person name="Stajich J.E."/>
            <person name="Kurbessoian T."/>
        </authorList>
    </citation>
    <scope>NUCLEOTIDE SEQUENCE</scope>
    <source>
        <strain evidence="9">CPER-KK1</strain>
    </source>
</reference>
<dbReference type="EC" id="2.7.13.3" evidence="2"/>
<dbReference type="SUPFAM" id="SSF55874">
    <property type="entry name" value="ATPase domain of HSP90 chaperone/DNA topoisomerase II/histidine kinase"/>
    <property type="match status" value="1"/>
</dbReference>
<keyword evidence="5" id="KW-0902">Two-component regulatory system</keyword>
<evidence type="ECO:0000259" key="8">
    <source>
        <dbReference type="PROSITE" id="PS50110"/>
    </source>
</evidence>
<feature type="domain" description="Response regulatory" evidence="8">
    <location>
        <begin position="3"/>
        <end position="119"/>
    </location>
</feature>
<dbReference type="SUPFAM" id="SSF52172">
    <property type="entry name" value="CheY-like"/>
    <property type="match status" value="1"/>
</dbReference>
<dbReference type="InterPro" id="IPR005467">
    <property type="entry name" value="His_kinase_dom"/>
</dbReference>
<dbReference type="GO" id="GO:0000155">
    <property type="term" value="F:phosphorelay sensor kinase activity"/>
    <property type="evidence" value="ECO:0007669"/>
    <property type="project" value="InterPro"/>
</dbReference>
<feature type="domain" description="Histidine kinase" evidence="7">
    <location>
        <begin position="143"/>
        <end position="364"/>
    </location>
</feature>
<evidence type="ECO:0000313" key="10">
    <source>
        <dbReference type="Proteomes" id="UP000753908"/>
    </source>
</evidence>
<dbReference type="Pfam" id="PF00512">
    <property type="entry name" value="HisKA"/>
    <property type="match status" value="1"/>
</dbReference>
<evidence type="ECO:0000256" key="5">
    <source>
        <dbReference type="ARBA" id="ARBA00023012"/>
    </source>
</evidence>
<evidence type="ECO:0000256" key="6">
    <source>
        <dbReference type="PROSITE-ProRule" id="PRU00169"/>
    </source>
</evidence>
<dbReference type="InterPro" id="IPR011006">
    <property type="entry name" value="CheY-like_superfamily"/>
</dbReference>
<protein>
    <recommendedName>
        <fullName evidence="2">histidine kinase</fullName>
        <ecNumber evidence="2">2.7.13.3</ecNumber>
    </recommendedName>
</protein>
<dbReference type="InterPro" id="IPR003661">
    <property type="entry name" value="HisK_dim/P_dom"/>
</dbReference>
<organism evidence="9 10">
    <name type="scientific">Symplocastrum torsivum CPER-KK1</name>
    <dbReference type="NCBI Taxonomy" id="450513"/>
    <lineage>
        <taxon>Bacteria</taxon>
        <taxon>Bacillati</taxon>
        <taxon>Cyanobacteriota</taxon>
        <taxon>Cyanophyceae</taxon>
        <taxon>Oscillatoriophycideae</taxon>
        <taxon>Oscillatoriales</taxon>
        <taxon>Microcoleaceae</taxon>
        <taxon>Symplocastrum</taxon>
    </lineage>
</organism>
<dbReference type="InterPro" id="IPR036097">
    <property type="entry name" value="HisK_dim/P_sf"/>
</dbReference>
<dbReference type="SMART" id="SM00448">
    <property type="entry name" value="REC"/>
    <property type="match status" value="1"/>
</dbReference>
<dbReference type="Pfam" id="PF02518">
    <property type="entry name" value="HATPase_c"/>
    <property type="match status" value="1"/>
</dbReference>
<evidence type="ECO:0000256" key="3">
    <source>
        <dbReference type="ARBA" id="ARBA00022553"/>
    </source>
</evidence>
<dbReference type="CDD" id="cd17574">
    <property type="entry name" value="REC_OmpR"/>
    <property type="match status" value="1"/>
</dbReference>
<dbReference type="Gene3D" id="3.40.50.2300">
    <property type="match status" value="1"/>
</dbReference>
<accession>A0A951PIS3</accession>